<dbReference type="AlphaFoldDB" id="A0A6J4MP98"/>
<proteinExistence type="predicted"/>
<name>A0A6J4MP98_9CYAN</name>
<sequence>MLQAIVSAGGGGSDASSAVGSMAAEGSDKGRLCKTSMLMVLKSQVDAPSSVACPSKTRTL</sequence>
<dbReference type="EMBL" id="CADCTY010001270">
    <property type="protein sequence ID" value="CAA9365120.1"/>
    <property type="molecule type" value="Genomic_DNA"/>
</dbReference>
<accession>A0A6J4MP98</accession>
<evidence type="ECO:0000313" key="2">
    <source>
        <dbReference type="EMBL" id="CAA9365120.1"/>
    </source>
</evidence>
<gene>
    <name evidence="2" type="ORF">AVDCRST_MAG94-3656</name>
</gene>
<reference evidence="2" key="1">
    <citation type="submission" date="2020-02" db="EMBL/GenBank/DDBJ databases">
        <authorList>
            <person name="Meier V. D."/>
        </authorList>
    </citation>
    <scope>NUCLEOTIDE SEQUENCE</scope>
    <source>
        <strain evidence="2">AVDCRST_MAG94</strain>
    </source>
</reference>
<feature type="region of interest" description="Disordered" evidence="1">
    <location>
        <begin position="1"/>
        <end position="27"/>
    </location>
</feature>
<evidence type="ECO:0000256" key="1">
    <source>
        <dbReference type="SAM" id="MobiDB-lite"/>
    </source>
</evidence>
<feature type="compositionally biased region" description="Low complexity" evidence="1">
    <location>
        <begin position="14"/>
        <end position="24"/>
    </location>
</feature>
<protein>
    <submittedName>
        <fullName evidence="2">Uncharacterized protein</fullName>
    </submittedName>
</protein>
<organism evidence="2">
    <name type="scientific">uncultured Leptolyngbya sp</name>
    <dbReference type="NCBI Taxonomy" id="332963"/>
    <lineage>
        <taxon>Bacteria</taxon>
        <taxon>Bacillati</taxon>
        <taxon>Cyanobacteriota</taxon>
        <taxon>Cyanophyceae</taxon>
        <taxon>Leptolyngbyales</taxon>
        <taxon>Leptolyngbyaceae</taxon>
        <taxon>Leptolyngbya group</taxon>
        <taxon>Leptolyngbya</taxon>
        <taxon>environmental samples</taxon>
    </lineage>
</organism>